<dbReference type="Proteomes" id="UP000292627">
    <property type="component" value="Unassembled WGS sequence"/>
</dbReference>
<dbReference type="OrthoDB" id="9894194at2"/>
<name>A0A4Q8LCJ7_9GAMM</name>
<protein>
    <submittedName>
        <fullName evidence="2">Uncharacterized protein</fullName>
    </submittedName>
</protein>
<gene>
    <name evidence="2" type="ORF">EA660_05045</name>
</gene>
<dbReference type="EMBL" id="SHMC01000002">
    <property type="protein sequence ID" value="TAA26599.1"/>
    <property type="molecule type" value="Genomic_DNA"/>
</dbReference>
<sequence length="118" mass="12617">MAKGRQMTGWHARWGLARGSDVAAFWMAIAVVGALMVLGILGVRTTGALQAAALACFAASLWIERPLDRRRGLLNMRLGQIHETFAQGLLPRMPLASRLLSITGAGLLLIAVVRAIEG</sequence>
<reference evidence="2 3" key="1">
    <citation type="submission" date="2019-02" db="EMBL/GenBank/DDBJ databases">
        <title>WGS of Pseudoxanthomonas species novum from clinical isolates.</title>
        <authorList>
            <person name="Bernier A.-M."/>
            <person name="Bernard K."/>
            <person name="Vachon A."/>
        </authorList>
    </citation>
    <scope>NUCLEOTIDE SEQUENCE [LARGE SCALE GENOMIC DNA]</scope>
    <source>
        <strain evidence="2 3">NML171200</strain>
    </source>
</reference>
<feature type="transmembrane region" description="Helical" evidence="1">
    <location>
        <begin position="21"/>
        <end position="41"/>
    </location>
</feature>
<evidence type="ECO:0000256" key="1">
    <source>
        <dbReference type="SAM" id="Phobius"/>
    </source>
</evidence>
<keyword evidence="1" id="KW-1133">Transmembrane helix</keyword>
<proteinExistence type="predicted"/>
<dbReference type="AlphaFoldDB" id="A0A4Q8LCJ7"/>
<evidence type="ECO:0000313" key="3">
    <source>
        <dbReference type="Proteomes" id="UP000292627"/>
    </source>
</evidence>
<evidence type="ECO:0000313" key="2">
    <source>
        <dbReference type="EMBL" id="TAA26599.1"/>
    </source>
</evidence>
<dbReference type="RefSeq" id="WP_130550474.1">
    <property type="nucleotide sequence ID" value="NZ_SHMC01000002.1"/>
</dbReference>
<feature type="transmembrane region" description="Helical" evidence="1">
    <location>
        <begin position="99"/>
        <end position="116"/>
    </location>
</feature>
<accession>A0A4Q8LCJ7</accession>
<keyword evidence="1" id="KW-0472">Membrane</keyword>
<comment type="caution">
    <text evidence="2">The sequence shown here is derived from an EMBL/GenBank/DDBJ whole genome shotgun (WGS) entry which is preliminary data.</text>
</comment>
<organism evidence="2 3">
    <name type="scientific">Pseudoxanthomonas winnipegensis</name>
    <dbReference type="NCBI Taxonomy" id="2480810"/>
    <lineage>
        <taxon>Bacteria</taxon>
        <taxon>Pseudomonadati</taxon>
        <taxon>Pseudomonadota</taxon>
        <taxon>Gammaproteobacteria</taxon>
        <taxon>Lysobacterales</taxon>
        <taxon>Lysobacteraceae</taxon>
        <taxon>Pseudoxanthomonas</taxon>
    </lineage>
</organism>
<keyword evidence="1" id="KW-0812">Transmembrane</keyword>